<dbReference type="SMART" id="SM00382">
    <property type="entry name" value="AAA"/>
    <property type="match status" value="2"/>
</dbReference>
<dbReference type="InterPro" id="IPR032524">
    <property type="entry name" value="ABC_tran_C"/>
</dbReference>
<dbReference type="Pfam" id="PF00005">
    <property type="entry name" value="ABC_tran"/>
    <property type="match status" value="2"/>
</dbReference>
<dbReference type="InterPro" id="IPR051309">
    <property type="entry name" value="ABCF_ATPase"/>
</dbReference>
<keyword evidence="2 4" id="KW-0067">ATP-binding</keyword>
<name>A0ABT8T642_9BACT</name>
<dbReference type="InterPro" id="IPR037118">
    <property type="entry name" value="Val-tRNA_synth_C_sf"/>
</dbReference>
<dbReference type="Gene3D" id="1.10.287.380">
    <property type="entry name" value="Valyl-tRNA synthetase, C-terminal domain"/>
    <property type="match status" value="1"/>
</dbReference>
<sequence>MALIDLIDVSKRFGDKVVLDNVNFSINAKERIAIIGKNGDGKSTLMNIISQSLAPDAGRVIKEGGLSVQMLSQTPKFDDSFDVRAALKHELKDIYAARSEYEELMLKMAVNPDDKELHARQDELGKFIESKEGWNIENKVERVLDSFALREFEHRLIASLSGGEIRRVALGALILKKPDILLLDEPTNHLDVYMVRFLEELLLGQNQTMIFISHDRYFIDNLATRSVELDGGKLTFFDGGYANYLDKKEQILASALKSHDTLLKQLKAEEEWLRRGVRGRLKRNEGRKERILSMREQAKKNPGIIRKVKLELERATKSFNQGGLNQNRKKMLFECENLAKSMDGKLLFSGFNARVLQGERIGIVGPNGSGKTTLLKILLGQIAPDSGVLKKGDIRIGYFDQHRTNIDEEKSLIENFCPNGGDHISVKGRSLHVYGYLKNFLFPKEFLDKPVSTLSGGEKNRLSLAKLFTGEFDCLILDEPTNDLDIATINILEEYLLSFEGAILIVSHDRYFVDKITNNLWAYENGSISQLVMEYSEYLEYEEEMKQINAIESEISANDESLAEPAKKKTAKLSYKQQQILDKHPEKIEAIEARIAELNHALSDPKIYQEIGLQALFEELEDKKGELGILEKEYYEVLEFAQNLNS</sequence>
<dbReference type="InterPro" id="IPR003593">
    <property type="entry name" value="AAA+_ATPase"/>
</dbReference>
<dbReference type="InterPro" id="IPR003439">
    <property type="entry name" value="ABC_transporter-like_ATP-bd"/>
</dbReference>
<gene>
    <name evidence="4" type="ORF">Q2362_03445</name>
</gene>
<dbReference type="RefSeq" id="WP_302243994.1">
    <property type="nucleotide sequence ID" value="NZ_JAULJQ010000003.1"/>
</dbReference>
<dbReference type="InterPro" id="IPR032781">
    <property type="entry name" value="ABC_tran_Xtn"/>
</dbReference>
<protein>
    <submittedName>
        <fullName evidence="4">ABC-F family ATP-binding cassette domain-containing protein</fullName>
    </submittedName>
</protein>
<evidence type="ECO:0000313" key="4">
    <source>
        <dbReference type="EMBL" id="MDO2409154.1"/>
    </source>
</evidence>
<evidence type="ECO:0000256" key="1">
    <source>
        <dbReference type="ARBA" id="ARBA00022741"/>
    </source>
</evidence>
<dbReference type="InterPro" id="IPR027417">
    <property type="entry name" value="P-loop_NTPase"/>
</dbReference>
<feature type="domain" description="ABC transporter" evidence="3">
    <location>
        <begin position="4"/>
        <end position="256"/>
    </location>
</feature>
<dbReference type="EMBL" id="JAULJQ010000003">
    <property type="protein sequence ID" value="MDO2409154.1"/>
    <property type="molecule type" value="Genomic_DNA"/>
</dbReference>
<comment type="caution">
    <text evidence="4">The sequence shown here is derived from an EMBL/GenBank/DDBJ whole genome shotgun (WGS) entry which is preliminary data.</text>
</comment>
<dbReference type="PANTHER" id="PTHR42855:SF1">
    <property type="entry name" value="ABC TRANSPORTER DOMAIN-CONTAINING PROTEIN"/>
    <property type="match status" value="1"/>
</dbReference>
<dbReference type="SUPFAM" id="SSF52540">
    <property type="entry name" value="P-loop containing nucleoside triphosphate hydrolases"/>
    <property type="match status" value="2"/>
</dbReference>
<dbReference type="NCBIfam" id="NF000355">
    <property type="entry name" value="ribo_prot_ABC_F"/>
    <property type="match status" value="1"/>
</dbReference>
<dbReference type="PROSITE" id="PS50893">
    <property type="entry name" value="ABC_TRANSPORTER_2"/>
    <property type="match status" value="2"/>
</dbReference>
<reference evidence="4 5" key="1">
    <citation type="submission" date="2023-06" db="EMBL/GenBank/DDBJ databases">
        <title>Campylobacter magnum sp. nov., isolated from cecal contents of domestic pigs (Sus scrofa domesticus).</title>
        <authorList>
            <person name="Papic B."/>
            <person name="Gruntar I."/>
        </authorList>
    </citation>
    <scope>NUCLEOTIDE SEQUENCE [LARGE SCALE GENOMIC DNA]</scope>
    <source>
        <strain evidence="5">34484-21</strain>
    </source>
</reference>
<evidence type="ECO:0000313" key="5">
    <source>
        <dbReference type="Proteomes" id="UP001171111"/>
    </source>
</evidence>
<keyword evidence="1" id="KW-0547">Nucleotide-binding</keyword>
<proteinExistence type="predicted"/>
<feature type="domain" description="ABC transporter" evidence="3">
    <location>
        <begin position="333"/>
        <end position="550"/>
    </location>
</feature>
<dbReference type="Pfam" id="PF12848">
    <property type="entry name" value="ABC_tran_Xtn"/>
    <property type="match status" value="1"/>
</dbReference>
<dbReference type="GO" id="GO:0005524">
    <property type="term" value="F:ATP binding"/>
    <property type="evidence" value="ECO:0007669"/>
    <property type="project" value="UniProtKB-KW"/>
</dbReference>
<keyword evidence="5" id="KW-1185">Reference proteome</keyword>
<dbReference type="CDD" id="cd03221">
    <property type="entry name" value="ABCF_EF-3"/>
    <property type="match status" value="2"/>
</dbReference>
<dbReference type="PANTHER" id="PTHR42855">
    <property type="entry name" value="ABC TRANSPORTER ATP-BINDING SUBUNIT"/>
    <property type="match status" value="1"/>
</dbReference>
<organism evidence="4 5">
    <name type="scientific">Campylobacter magnus</name>
    <dbReference type="NCBI Taxonomy" id="3026462"/>
    <lineage>
        <taxon>Bacteria</taxon>
        <taxon>Pseudomonadati</taxon>
        <taxon>Campylobacterota</taxon>
        <taxon>Epsilonproteobacteria</taxon>
        <taxon>Campylobacterales</taxon>
        <taxon>Campylobacteraceae</taxon>
        <taxon>Campylobacter</taxon>
    </lineage>
</organism>
<accession>A0ABT8T642</accession>
<evidence type="ECO:0000256" key="2">
    <source>
        <dbReference type="ARBA" id="ARBA00022840"/>
    </source>
</evidence>
<dbReference type="PROSITE" id="PS00211">
    <property type="entry name" value="ABC_TRANSPORTER_1"/>
    <property type="match status" value="2"/>
</dbReference>
<dbReference type="InterPro" id="IPR017871">
    <property type="entry name" value="ABC_transporter-like_CS"/>
</dbReference>
<dbReference type="Proteomes" id="UP001171111">
    <property type="component" value="Unassembled WGS sequence"/>
</dbReference>
<dbReference type="Gene3D" id="3.40.50.300">
    <property type="entry name" value="P-loop containing nucleotide triphosphate hydrolases"/>
    <property type="match status" value="2"/>
</dbReference>
<dbReference type="Pfam" id="PF16326">
    <property type="entry name" value="ABC_tran_CTD"/>
    <property type="match status" value="1"/>
</dbReference>
<evidence type="ECO:0000259" key="3">
    <source>
        <dbReference type="PROSITE" id="PS50893"/>
    </source>
</evidence>